<dbReference type="EMBL" id="GBXM01014925">
    <property type="protein sequence ID" value="JAH93652.1"/>
    <property type="molecule type" value="Transcribed_RNA"/>
</dbReference>
<dbReference type="AlphaFoldDB" id="A0A0E9WTD8"/>
<evidence type="ECO:0000313" key="1">
    <source>
        <dbReference type="EMBL" id="JAH93652.1"/>
    </source>
</evidence>
<reference evidence="1" key="2">
    <citation type="journal article" date="2015" name="Fish Shellfish Immunol.">
        <title>Early steps in the European eel (Anguilla anguilla)-Vibrio vulnificus interaction in the gills: Role of the RtxA13 toxin.</title>
        <authorList>
            <person name="Callol A."/>
            <person name="Pajuelo D."/>
            <person name="Ebbesson L."/>
            <person name="Teles M."/>
            <person name="MacKenzie S."/>
            <person name="Amaro C."/>
        </authorList>
    </citation>
    <scope>NUCLEOTIDE SEQUENCE</scope>
</reference>
<reference evidence="1" key="1">
    <citation type="submission" date="2014-11" db="EMBL/GenBank/DDBJ databases">
        <authorList>
            <person name="Amaro Gonzalez C."/>
        </authorList>
    </citation>
    <scope>NUCLEOTIDE SEQUENCE</scope>
</reference>
<accession>A0A0E9WTD8</accession>
<sequence>MCYLSSTYIRTYTHYVPYNSFHQKSTKVFKNKK</sequence>
<proteinExistence type="predicted"/>
<name>A0A0E9WTD8_ANGAN</name>
<organism evidence="1">
    <name type="scientific">Anguilla anguilla</name>
    <name type="common">European freshwater eel</name>
    <name type="synonym">Muraena anguilla</name>
    <dbReference type="NCBI Taxonomy" id="7936"/>
    <lineage>
        <taxon>Eukaryota</taxon>
        <taxon>Metazoa</taxon>
        <taxon>Chordata</taxon>
        <taxon>Craniata</taxon>
        <taxon>Vertebrata</taxon>
        <taxon>Euteleostomi</taxon>
        <taxon>Actinopterygii</taxon>
        <taxon>Neopterygii</taxon>
        <taxon>Teleostei</taxon>
        <taxon>Anguilliformes</taxon>
        <taxon>Anguillidae</taxon>
        <taxon>Anguilla</taxon>
    </lineage>
</organism>
<protein>
    <submittedName>
        <fullName evidence="1">Uncharacterized protein</fullName>
    </submittedName>
</protein>